<proteinExistence type="predicted"/>
<dbReference type="EMBL" id="GGEC01074317">
    <property type="protein sequence ID" value="MBX54801.1"/>
    <property type="molecule type" value="Transcribed_RNA"/>
</dbReference>
<evidence type="ECO:0000313" key="1">
    <source>
        <dbReference type="EMBL" id="MBX54801.1"/>
    </source>
</evidence>
<sequence>MVSPSWRLVEVYILTKLWWSWQLPFDPSLSCVYVGETTCSLCI</sequence>
<accession>A0A2P2PJG6</accession>
<organism evidence="1">
    <name type="scientific">Rhizophora mucronata</name>
    <name type="common">Asiatic mangrove</name>
    <dbReference type="NCBI Taxonomy" id="61149"/>
    <lineage>
        <taxon>Eukaryota</taxon>
        <taxon>Viridiplantae</taxon>
        <taxon>Streptophyta</taxon>
        <taxon>Embryophyta</taxon>
        <taxon>Tracheophyta</taxon>
        <taxon>Spermatophyta</taxon>
        <taxon>Magnoliopsida</taxon>
        <taxon>eudicotyledons</taxon>
        <taxon>Gunneridae</taxon>
        <taxon>Pentapetalae</taxon>
        <taxon>rosids</taxon>
        <taxon>fabids</taxon>
        <taxon>Malpighiales</taxon>
        <taxon>Rhizophoraceae</taxon>
        <taxon>Rhizophora</taxon>
    </lineage>
</organism>
<reference evidence="1" key="1">
    <citation type="submission" date="2018-02" db="EMBL/GenBank/DDBJ databases">
        <title>Rhizophora mucronata_Transcriptome.</title>
        <authorList>
            <person name="Meera S.P."/>
            <person name="Sreeshan A."/>
            <person name="Augustine A."/>
        </authorList>
    </citation>
    <scope>NUCLEOTIDE SEQUENCE</scope>
    <source>
        <tissue evidence="1">Leaf</tissue>
    </source>
</reference>
<name>A0A2P2PJG6_RHIMU</name>
<dbReference type="AlphaFoldDB" id="A0A2P2PJG6"/>
<protein>
    <submittedName>
        <fullName evidence="1">Uncharacterized protein</fullName>
    </submittedName>
</protein>